<proteinExistence type="predicted"/>
<comment type="caution">
    <text evidence="11">The sequence shown here is derived from an EMBL/GenBank/DDBJ whole genome shotgun (WGS) entry which is preliminary data.</text>
</comment>
<feature type="compositionally biased region" description="Basic and acidic residues" evidence="6">
    <location>
        <begin position="740"/>
        <end position="751"/>
    </location>
</feature>
<dbReference type="SUPFAM" id="SSF55681">
    <property type="entry name" value="Class II aaRS and biotin synthetases"/>
    <property type="match status" value="1"/>
</dbReference>
<dbReference type="PRINTS" id="PR00111">
    <property type="entry name" value="ABHYDROLASE"/>
</dbReference>
<dbReference type="AlphaFoldDB" id="A0A2U1PEM0"/>
<dbReference type="GO" id="GO:0043039">
    <property type="term" value="P:tRNA aminoacylation"/>
    <property type="evidence" value="ECO:0007669"/>
    <property type="project" value="InterPro"/>
</dbReference>
<dbReference type="Gene3D" id="3.40.50.1820">
    <property type="entry name" value="alpha/beta hydrolase"/>
    <property type="match status" value="1"/>
</dbReference>
<dbReference type="InterPro" id="IPR022742">
    <property type="entry name" value="Hydrolase_4"/>
</dbReference>
<reference evidence="11 12" key="1">
    <citation type="journal article" date="2018" name="Mol. Plant">
        <title>The genome of Artemisia annua provides insight into the evolution of Asteraceae family and artemisinin biosynthesis.</title>
        <authorList>
            <person name="Shen Q."/>
            <person name="Zhang L."/>
            <person name="Liao Z."/>
            <person name="Wang S."/>
            <person name="Yan T."/>
            <person name="Shi P."/>
            <person name="Liu M."/>
            <person name="Fu X."/>
            <person name="Pan Q."/>
            <person name="Wang Y."/>
            <person name="Lv Z."/>
            <person name="Lu X."/>
            <person name="Zhang F."/>
            <person name="Jiang W."/>
            <person name="Ma Y."/>
            <person name="Chen M."/>
            <person name="Hao X."/>
            <person name="Li L."/>
            <person name="Tang Y."/>
            <person name="Lv G."/>
            <person name="Zhou Y."/>
            <person name="Sun X."/>
            <person name="Brodelius P.E."/>
            <person name="Rose J.K.C."/>
            <person name="Tang K."/>
        </authorList>
    </citation>
    <scope>NUCLEOTIDE SEQUENCE [LARGE SCALE GENOMIC DNA]</scope>
    <source>
        <strain evidence="12">cv. Huhao1</strain>
        <tissue evidence="11">Leaf</tissue>
    </source>
</reference>
<dbReference type="InterPro" id="IPR000073">
    <property type="entry name" value="AB_hydrolase_1"/>
</dbReference>
<feature type="domain" description="Phenylalanyl-tRNA synthetase" evidence="7">
    <location>
        <begin position="334"/>
        <end position="426"/>
    </location>
</feature>
<evidence type="ECO:0000259" key="9">
    <source>
        <dbReference type="Pfam" id="PF18552"/>
    </source>
</evidence>
<dbReference type="InterPro" id="IPR040725">
    <property type="entry name" value="PheRS_DBD3"/>
</dbReference>
<dbReference type="Gene3D" id="3.30.930.10">
    <property type="entry name" value="Bira Bifunctional Protein, Domain 2"/>
    <property type="match status" value="2"/>
</dbReference>
<dbReference type="InterPro" id="IPR051044">
    <property type="entry name" value="MAG_DAG_Lipase"/>
</dbReference>
<dbReference type="PANTHER" id="PTHR11614">
    <property type="entry name" value="PHOSPHOLIPASE-RELATED"/>
    <property type="match status" value="1"/>
</dbReference>
<evidence type="ECO:0000256" key="2">
    <source>
        <dbReference type="ARBA" id="ARBA00022741"/>
    </source>
</evidence>
<keyword evidence="3" id="KW-0067">ATP-binding</keyword>
<dbReference type="Pfam" id="PF01409">
    <property type="entry name" value="tRNA-synt_2d"/>
    <property type="match status" value="2"/>
</dbReference>
<feature type="domain" description="Serine aminopeptidase S33" evidence="8">
    <location>
        <begin position="477"/>
        <end position="715"/>
    </location>
</feature>
<evidence type="ECO:0000256" key="3">
    <source>
        <dbReference type="ARBA" id="ARBA00022840"/>
    </source>
</evidence>
<dbReference type="SUPFAM" id="SSF53474">
    <property type="entry name" value="alpha/beta-Hydrolases"/>
    <property type="match status" value="1"/>
</dbReference>
<dbReference type="GO" id="GO:0004812">
    <property type="term" value="F:aminoacyl-tRNA ligase activity"/>
    <property type="evidence" value="ECO:0007669"/>
    <property type="project" value="UniProtKB-KW"/>
</dbReference>
<dbReference type="Pfam" id="PF18552">
    <property type="entry name" value="PheRS_DBD1"/>
    <property type="match status" value="1"/>
</dbReference>
<evidence type="ECO:0000313" key="11">
    <source>
        <dbReference type="EMBL" id="PWA84195.1"/>
    </source>
</evidence>
<dbReference type="Pfam" id="PF12146">
    <property type="entry name" value="Hydrolase_4"/>
    <property type="match status" value="1"/>
</dbReference>
<dbReference type="EMBL" id="PKPP01001255">
    <property type="protein sequence ID" value="PWA84195.1"/>
    <property type="molecule type" value="Genomic_DNA"/>
</dbReference>
<feature type="region of interest" description="Disordered" evidence="6">
    <location>
        <begin position="740"/>
        <end position="760"/>
    </location>
</feature>
<accession>A0A2U1PEM0</accession>
<dbReference type="FunFam" id="3.40.50.1820:FF:000036">
    <property type="entry name" value="Alpha/beta-Hydrolases superfamily protein"/>
    <property type="match status" value="1"/>
</dbReference>
<dbReference type="GO" id="GO:0006412">
    <property type="term" value="P:translation"/>
    <property type="evidence" value="ECO:0007669"/>
    <property type="project" value="UniProtKB-KW"/>
</dbReference>
<evidence type="ECO:0000256" key="4">
    <source>
        <dbReference type="ARBA" id="ARBA00022917"/>
    </source>
</evidence>
<keyword evidence="4" id="KW-0648">Protein biosynthesis</keyword>
<dbReference type="GO" id="GO:0000049">
    <property type="term" value="F:tRNA binding"/>
    <property type="evidence" value="ECO:0007669"/>
    <property type="project" value="InterPro"/>
</dbReference>
<keyword evidence="2" id="KW-0547">Nucleotide-binding</keyword>
<sequence>MAEDAILTYLDKNELIVDSGEFAVEVGISHEEIVNAIKSLMYSKSVNAQDIKKESCKLTDEGKTYAAKGSPEYQLFMAIPPEGITIVELQKKLGDTIFKIGCQQANKNKWVKMGKSQASRKVEHVDDNVKDMLVRINDGETLNQDDIDALKRRKLISLQIWKGYSVKKGPDYALKRTKRTTDLTREHMQSGNWDGLQLKDYNFLAKGLPVQGGGHLHPLNKVKQQMEMIFGNMGFEEMPTNQYVVSSLENFDALFTAQQHPARDLQDTFFLKVPSTTKTLPKDYVERVKRMHESGGHGSRGYRYEWKREEASKNVLRTNTTAVSVKMLRALAAKGVLEDFFSRLGMSELRFKPAYNPCTEPSMEIFGYHEGLKKWIEVGNSGMLRPEVLLPMGFPEDVGVIAWGLSLERPTMILYGIDNIRDIFGHKGLKNSVMLAILLDKIEHATESSNVKYEEEFFTNSKGVKLFTCRWIPTDCEPKAIVFLNHGYAMECSFSMKGAAMRLVKAGFGVYAIDNEGHGKSDGIQGFISCFDDLVEDSSQFFTSVCEREENKNKLRILLGESMGGAMVLRLHRMKPDFWDGGVLVAPMCKLAEGMKPSPLMFNVLVQLMRFIPTWKIVPGQDLLEIAFRDPKIRQEIRDNPLCYKGRVRLQTAMELFKVTVDLEKRLKEVTLPFFIAHGEDDKVTDPLTSKLLYDTASSTDKTFKLYPGMWHALTYGEFTENTDTVFADINSWINERIAKGNSSHEREQKNKHDKPKKNK</sequence>
<keyword evidence="12" id="KW-1185">Reference proteome</keyword>
<evidence type="ECO:0000256" key="6">
    <source>
        <dbReference type="SAM" id="MobiDB-lite"/>
    </source>
</evidence>
<dbReference type="Gene3D" id="1.10.10.2320">
    <property type="match status" value="1"/>
</dbReference>
<dbReference type="GO" id="GO:0016787">
    <property type="term" value="F:hydrolase activity"/>
    <property type="evidence" value="ECO:0007669"/>
    <property type="project" value="UniProtKB-ARBA"/>
</dbReference>
<protein>
    <submittedName>
        <fullName evidence="11">Phenylalanyl-tRNA synthetase</fullName>
    </submittedName>
</protein>
<evidence type="ECO:0000259" key="8">
    <source>
        <dbReference type="Pfam" id="PF12146"/>
    </source>
</evidence>
<dbReference type="Gene3D" id="3.30.1370.240">
    <property type="match status" value="1"/>
</dbReference>
<dbReference type="InterPro" id="IPR045864">
    <property type="entry name" value="aa-tRNA-synth_II/BPL/LPL"/>
</dbReference>
<keyword evidence="1" id="KW-0436">Ligase</keyword>
<dbReference type="OrthoDB" id="2498029at2759"/>
<dbReference type="InterPro" id="IPR040724">
    <property type="entry name" value="PheRS_DBD1"/>
</dbReference>
<feature type="domain" description="PheRS DNA binding" evidence="9">
    <location>
        <begin position="4"/>
        <end position="41"/>
    </location>
</feature>
<gene>
    <name evidence="11" type="ORF">CTI12_AA161500</name>
</gene>
<organism evidence="11 12">
    <name type="scientific">Artemisia annua</name>
    <name type="common">Sweet wormwood</name>
    <dbReference type="NCBI Taxonomy" id="35608"/>
    <lineage>
        <taxon>Eukaryota</taxon>
        <taxon>Viridiplantae</taxon>
        <taxon>Streptophyta</taxon>
        <taxon>Embryophyta</taxon>
        <taxon>Tracheophyta</taxon>
        <taxon>Spermatophyta</taxon>
        <taxon>Magnoliopsida</taxon>
        <taxon>eudicotyledons</taxon>
        <taxon>Gunneridae</taxon>
        <taxon>Pentapetalae</taxon>
        <taxon>asterids</taxon>
        <taxon>campanulids</taxon>
        <taxon>Asterales</taxon>
        <taxon>Asteraceae</taxon>
        <taxon>Asteroideae</taxon>
        <taxon>Anthemideae</taxon>
        <taxon>Artemisiinae</taxon>
        <taxon>Artemisia</taxon>
    </lineage>
</organism>
<evidence type="ECO:0000259" key="7">
    <source>
        <dbReference type="Pfam" id="PF01409"/>
    </source>
</evidence>
<dbReference type="Proteomes" id="UP000245207">
    <property type="component" value="Unassembled WGS sequence"/>
</dbReference>
<dbReference type="Gene3D" id="1.10.10.2330">
    <property type="match status" value="1"/>
</dbReference>
<keyword evidence="5 11" id="KW-0030">Aminoacyl-tRNA synthetase</keyword>
<name>A0A2U1PEM0_ARTAN</name>
<dbReference type="Pfam" id="PF18553">
    <property type="entry name" value="PheRS_DBD3"/>
    <property type="match status" value="1"/>
</dbReference>
<evidence type="ECO:0000313" key="12">
    <source>
        <dbReference type="Proteomes" id="UP000245207"/>
    </source>
</evidence>
<dbReference type="GO" id="GO:0005524">
    <property type="term" value="F:ATP binding"/>
    <property type="evidence" value="ECO:0007669"/>
    <property type="project" value="UniProtKB-KW"/>
</dbReference>
<dbReference type="InterPro" id="IPR029058">
    <property type="entry name" value="AB_hydrolase_fold"/>
</dbReference>
<dbReference type="STRING" id="35608.A0A2U1PEM0"/>
<dbReference type="InterPro" id="IPR002319">
    <property type="entry name" value="Phenylalanyl-tRNA_Synthase"/>
</dbReference>
<evidence type="ECO:0000256" key="1">
    <source>
        <dbReference type="ARBA" id="ARBA00022598"/>
    </source>
</evidence>
<evidence type="ECO:0000256" key="5">
    <source>
        <dbReference type="ARBA" id="ARBA00023146"/>
    </source>
</evidence>
<feature type="domain" description="Phenylalanyl-tRNA synthetase" evidence="7">
    <location>
        <begin position="212"/>
        <end position="328"/>
    </location>
</feature>
<feature type="domain" description="PheRS DNA binding" evidence="10">
    <location>
        <begin position="70"/>
        <end position="125"/>
    </location>
</feature>
<evidence type="ECO:0000259" key="10">
    <source>
        <dbReference type="Pfam" id="PF18553"/>
    </source>
</evidence>